<gene>
    <name evidence="1" type="ORF">BU26DRAFT_161952</name>
</gene>
<sequence length="128" mass="14509">MLPTEHATLLLSAYSSRISSCVGCLFHALCAAEWDEHADTRRVSHRRLLRFSSASASHALTMRRSCYRLSYLSSLFCPSTAGARGHPNTRLIRKCSQRAVRSQRYPSPPLCLLKYLSEHLLCAFCFWS</sequence>
<proteinExistence type="predicted"/>
<dbReference type="EMBL" id="ML987209">
    <property type="protein sequence ID" value="KAF2241934.1"/>
    <property type="molecule type" value="Genomic_DNA"/>
</dbReference>
<name>A0A6A6HUT1_9PLEO</name>
<organism evidence="1 2">
    <name type="scientific">Trematosphaeria pertusa</name>
    <dbReference type="NCBI Taxonomy" id="390896"/>
    <lineage>
        <taxon>Eukaryota</taxon>
        <taxon>Fungi</taxon>
        <taxon>Dikarya</taxon>
        <taxon>Ascomycota</taxon>
        <taxon>Pezizomycotina</taxon>
        <taxon>Dothideomycetes</taxon>
        <taxon>Pleosporomycetidae</taxon>
        <taxon>Pleosporales</taxon>
        <taxon>Massarineae</taxon>
        <taxon>Trematosphaeriaceae</taxon>
        <taxon>Trematosphaeria</taxon>
    </lineage>
</organism>
<reference evidence="1" key="1">
    <citation type="journal article" date="2020" name="Stud. Mycol.">
        <title>101 Dothideomycetes genomes: a test case for predicting lifestyles and emergence of pathogens.</title>
        <authorList>
            <person name="Haridas S."/>
            <person name="Albert R."/>
            <person name="Binder M."/>
            <person name="Bloem J."/>
            <person name="Labutti K."/>
            <person name="Salamov A."/>
            <person name="Andreopoulos B."/>
            <person name="Baker S."/>
            <person name="Barry K."/>
            <person name="Bills G."/>
            <person name="Bluhm B."/>
            <person name="Cannon C."/>
            <person name="Castanera R."/>
            <person name="Culley D."/>
            <person name="Daum C."/>
            <person name="Ezra D."/>
            <person name="Gonzalez J."/>
            <person name="Henrissat B."/>
            <person name="Kuo A."/>
            <person name="Liang C."/>
            <person name="Lipzen A."/>
            <person name="Lutzoni F."/>
            <person name="Magnuson J."/>
            <person name="Mondo S."/>
            <person name="Nolan M."/>
            <person name="Ohm R."/>
            <person name="Pangilinan J."/>
            <person name="Park H.-J."/>
            <person name="Ramirez L."/>
            <person name="Alfaro M."/>
            <person name="Sun H."/>
            <person name="Tritt A."/>
            <person name="Yoshinaga Y."/>
            <person name="Zwiers L.-H."/>
            <person name="Turgeon B."/>
            <person name="Goodwin S."/>
            <person name="Spatafora J."/>
            <person name="Crous P."/>
            <person name="Grigoriev I."/>
        </authorList>
    </citation>
    <scope>NUCLEOTIDE SEQUENCE</scope>
    <source>
        <strain evidence="1">CBS 122368</strain>
    </source>
</reference>
<dbReference type="Proteomes" id="UP000800094">
    <property type="component" value="Unassembled WGS sequence"/>
</dbReference>
<accession>A0A6A6HUT1</accession>
<dbReference type="AlphaFoldDB" id="A0A6A6HUT1"/>
<keyword evidence="2" id="KW-1185">Reference proteome</keyword>
<dbReference type="GeneID" id="54573482"/>
<evidence type="ECO:0000313" key="1">
    <source>
        <dbReference type="EMBL" id="KAF2241934.1"/>
    </source>
</evidence>
<protein>
    <submittedName>
        <fullName evidence="1">Uncharacterized protein</fullName>
    </submittedName>
</protein>
<evidence type="ECO:0000313" key="2">
    <source>
        <dbReference type="Proteomes" id="UP000800094"/>
    </source>
</evidence>
<dbReference type="RefSeq" id="XP_033676938.1">
    <property type="nucleotide sequence ID" value="XM_033820152.1"/>
</dbReference>